<sequence length="70" mass="7289">MVPTFTLEPFDGIGTQLCPSILATATPQAFTVASRLATSPSPGVPLTAEAVRVRDATRPASARLESVVSY</sequence>
<evidence type="ECO:0000313" key="1">
    <source>
        <dbReference type="EMBL" id="TQK76535.1"/>
    </source>
</evidence>
<protein>
    <submittedName>
        <fullName evidence="1">Uncharacterized protein</fullName>
    </submittedName>
</protein>
<evidence type="ECO:0000313" key="2">
    <source>
        <dbReference type="Proteomes" id="UP000316181"/>
    </source>
</evidence>
<dbReference type="AlphaFoldDB" id="A0A542SPQ0"/>
<comment type="caution">
    <text evidence="1">The sequence shown here is derived from an EMBL/GenBank/DDBJ whole genome shotgun (WGS) entry which is preliminary data.</text>
</comment>
<dbReference type="Proteomes" id="UP000316181">
    <property type="component" value="Unassembled WGS sequence"/>
</dbReference>
<name>A0A542SPQ0_9MICO</name>
<keyword evidence="2" id="KW-1185">Reference proteome</keyword>
<gene>
    <name evidence="1" type="ORF">FB389_1216</name>
</gene>
<reference evidence="1 2" key="1">
    <citation type="submission" date="2019-06" db="EMBL/GenBank/DDBJ databases">
        <title>Sequencing the genomes of 1000 actinobacteria strains.</title>
        <authorList>
            <person name="Klenk H.-P."/>
        </authorList>
    </citation>
    <scope>NUCLEOTIDE SEQUENCE [LARGE SCALE GENOMIC DNA]</scope>
    <source>
        <strain evidence="1 2">DSM 10596</strain>
    </source>
</reference>
<proteinExistence type="predicted"/>
<organism evidence="1 2">
    <name type="scientific">Rarobacter incanus</name>
    <dbReference type="NCBI Taxonomy" id="153494"/>
    <lineage>
        <taxon>Bacteria</taxon>
        <taxon>Bacillati</taxon>
        <taxon>Actinomycetota</taxon>
        <taxon>Actinomycetes</taxon>
        <taxon>Micrococcales</taxon>
        <taxon>Rarobacteraceae</taxon>
        <taxon>Rarobacter</taxon>
    </lineage>
</organism>
<dbReference type="EMBL" id="VFNV01000001">
    <property type="protein sequence ID" value="TQK76535.1"/>
    <property type="molecule type" value="Genomic_DNA"/>
</dbReference>
<accession>A0A542SPQ0</accession>